<evidence type="ECO:0000313" key="3">
    <source>
        <dbReference type="Proteomes" id="UP000322667"/>
    </source>
</evidence>
<name>A0A5D2MWZ3_GOSTO</name>
<feature type="compositionally biased region" description="Basic and acidic residues" evidence="1">
    <location>
        <begin position="31"/>
        <end position="55"/>
    </location>
</feature>
<gene>
    <name evidence="2" type="ORF">ES332_A12G153400v1</name>
</gene>
<keyword evidence="3" id="KW-1185">Reference proteome</keyword>
<evidence type="ECO:0000256" key="1">
    <source>
        <dbReference type="SAM" id="MobiDB-lite"/>
    </source>
</evidence>
<sequence>MDDILIRTLKLPPQGSLGIVTTTNTVGREGYFSERSEKQKESKRGGKEKRGDDQLCRLTNGWPGNEKKGRVAEGWNQVENEFGNF</sequence>
<protein>
    <submittedName>
        <fullName evidence="2">Uncharacterized protein</fullName>
    </submittedName>
</protein>
<dbReference type="Proteomes" id="UP000322667">
    <property type="component" value="Chromosome A12"/>
</dbReference>
<proteinExistence type="predicted"/>
<dbReference type="AlphaFoldDB" id="A0A5D2MWZ3"/>
<reference evidence="2 3" key="1">
    <citation type="submission" date="2019-07" db="EMBL/GenBank/DDBJ databases">
        <title>WGS assembly of Gossypium tomentosum.</title>
        <authorList>
            <person name="Chen Z.J."/>
            <person name="Sreedasyam A."/>
            <person name="Ando A."/>
            <person name="Song Q."/>
            <person name="De L."/>
            <person name="Hulse-Kemp A."/>
            <person name="Ding M."/>
            <person name="Ye W."/>
            <person name="Kirkbride R."/>
            <person name="Jenkins J."/>
            <person name="Plott C."/>
            <person name="Lovell J."/>
            <person name="Lin Y.-M."/>
            <person name="Vaughn R."/>
            <person name="Liu B."/>
            <person name="Li W."/>
            <person name="Simpson S."/>
            <person name="Scheffler B."/>
            <person name="Saski C."/>
            <person name="Grover C."/>
            <person name="Hu G."/>
            <person name="Conover J."/>
            <person name="Carlson J."/>
            <person name="Shu S."/>
            <person name="Boston L."/>
            <person name="Williams M."/>
            <person name="Peterson D."/>
            <person name="Mcgee K."/>
            <person name="Jones D."/>
            <person name="Wendel J."/>
            <person name="Stelly D."/>
            <person name="Grimwood J."/>
            <person name="Schmutz J."/>
        </authorList>
    </citation>
    <scope>NUCLEOTIDE SEQUENCE [LARGE SCALE GENOMIC DNA]</scope>
    <source>
        <strain evidence="2">7179.01</strain>
    </source>
</reference>
<accession>A0A5D2MWZ3</accession>
<dbReference type="EMBL" id="CM017621">
    <property type="protein sequence ID" value="TYH96070.1"/>
    <property type="molecule type" value="Genomic_DNA"/>
</dbReference>
<organism evidence="2 3">
    <name type="scientific">Gossypium tomentosum</name>
    <name type="common">Hawaiian cotton</name>
    <name type="synonym">Gossypium sandvicense</name>
    <dbReference type="NCBI Taxonomy" id="34277"/>
    <lineage>
        <taxon>Eukaryota</taxon>
        <taxon>Viridiplantae</taxon>
        <taxon>Streptophyta</taxon>
        <taxon>Embryophyta</taxon>
        <taxon>Tracheophyta</taxon>
        <taxon>Spermatophyta</taxon>
        <taxon>Magnoliopsida</taxon>
        <taxon>eudicotyledons</taxon>
        <taxon>Gunneridae</taxon>
        <taxon>Pentapetalae</taxon>
        <taxon>rosids</taxon>
        <taxon>malvids</taxon>
        <taxon>Malvales</taxon>
        <taxon>Malvaceae</taxon>
        <taxon>Malvoideae</taxon>
        <taxon>Gossypium</taxon>
    </lineage>
</organism>
<evidence type="ECO:0000313" key="2">
    <source>
        <dbReference type="EMBL" id="TYH96070.1"/>
    </source>
</evidence>
<feature type="region of interest" description="Disordered" evidence="1">
    <location>
        <begin position="28"/>
        <end position="69"/>
    </location>
</feature>